<evidence type="ECO:0000313" key="12">
    <source>
        <dbReference type="EMBL" id="KAJ5602770.1"/>
    </source>
</evidence>
<feature type="domain" description="Amino acid permease/ SLC12A" evidence="10">
    <location>
        <begin position="316"/>
        <end position="777"/>
    </location>
</feature>
<evidence type="ECO:0000256" key="4">
    <source>
        <dbReference type="ARBA" id="ARBA00022857"/>
    </source>
</evidence>
<dbReference type="GeneID" id="81587025"/>
<dbReference type="Gene3D" id="3.40.50.720">
    <property type="entry name" value="NAD(P)-binding Rossmann-like Domain"/>
    <property type="match status" value="1"/>
</dbReference>
<evidence type="ECO:0000313" key="13">
    <source>
        <dbReference type="Proteomes" id="UP001213799"/>
    </source>
</evidence>
<sequence length="806" mass="88963">MSTKVLLVGAAGETGGSIANGLLDTGNFEVIALVRPISAQKPAITRLQDRGCQIRKCDLKAPEEQLIEALAGIDVVISCVGPAEQQDQIPLAKAAKKTGVKRFVPCGFITVCPPGGIMWLRDEKEIVYNQIRQLWLPYTVVDVGWWYQLAYPRLPSGRVDYAMTSGNDEIIGDGNMPTALTDLRDIGRYMAMIISDPRTLNKKILAYNLVSSQNKIYELMEELSEEKIDRNYIPEETICSRVVAARQASETYPFDPIKFIPRYLAEYQLSWGIRGDNNPEYAKYLGYHTTQDLYPEFQPTDFREYLESVIRGAAKAIGSAIGTGLMVGTGRALSMSGPAAIIISYTIVGFAVYLVLSALGEVGSWLPKPYTVADQAVRFCHPALGFSLGWIFWLKYAVVTPNQLTAAALVVSYWVSAERVNPGIWITVFLSVIMTLNFINHRLPSRIEFYVSSFKLVVMLGLMILSTVIALGGGPDRDMKGFRYWSYPGAFGAKPHHDNALLEKFYITCSTMSSATFAYIGSERSGMAHFPNVRKATSRAIQNTFYRIMVFHLLAITLLGMIVPQDSATVVFSTDSSREAAASAFVAALYLAGISVLPDLLNACILLFVLSIADYDLYLATKAMCDLAVKRRAPAFLSRTTRRGVPIYALAVCSSTATLAYLNVRQDSTVVFGYFVDMVTMLGLLTWISILVTHISFVRARKAQGIPDKSLAFRARFGLPGTCLALILCLFISVAIVFDSFSFDAGVRTFDVKSFIASYISIPVYIILMVGYKLAVHSKHVNPKEADLWTDKIEQDNERGDTAEGS</sequence>
<evidence type="ECO:0000256" key="3">
    <source>
        <dbReference type="ARBA" id="ARBA00022692"/>
    </source>
</evidence>
<keyword evidence="3 9" id="KW-0812">Transmembrane</keyword>
<feature type="domain" description="NmrA-like" evidence="11">
    <location>
        <begin position="2"/>
        <end position="242"/>
    </location>
</feature>
<dbReference type="InterPro" id="IPR050524">
    <property type="entry name" value="APC_YAT"/>
</dbReference>
<evidence type="ECO:0000256" key="5">
    <source>
        <dbReference type="ARBA" id="ARBA00022970"/>
    </source>
</evidence>
<organism evidence="12 13">
    <name type="scientific">Penicillium hordei</name>
    <dbReference type="NCBI Taxonomy" id="40994"/>
    <lineage>
        <taxon>Eukaryota</taxon>
        <taxon>Fungi</taxon>
        <taxon>Dikarya</taxon>
        <taxon>Ascomycota</taxon>
        <taxon>Pezizomycotina</taxon>
        <taxon>Eurotiomycetes</taxon>
        <taxon>Eurotiomycetidae</taxon>
        <taxon>Eurotiales</taxon>
        <taxon>Aspergillaceae</taxon>
        <taxon>Penicillium</taxon>
    </lineage>
</organism>
<dbReference type="InterPro" id="IPR004840">
    <property type="entry name" value="Amino_acid_permease_CS"/>
</dbReference>
<dbReference type="Gene3D" id="3.90.25.10">
    <property type="entry name" value="UDP-galactose 4-epimerase, domain 1"/>
    <property type="match status" value="1"/>
</dbReference>
<dbReference type="PROSITE" id="PS00218">
    <property type="entry name" value="AMINO_ACID_PERMEASE_1"/>
    <property type="match status" value="1"/>
</dbReference>
<evidence type="ECO:0000259" key="10">
    <source>
        <dbReference type="Pfam" id="PF00324"/>
    </source>
</evidence>
<reference evidence="12" key="2">
    <citation type="submission" date="2023-01" db="EMBL/GenBank/DDBJ databases">
        <authorList>
            <person name="Petersen C."/>
        </authorList>
    </citation>
    <scope>NUCLEOTIDE SEQUENCE</scope>
    <source>
        <strain evidence="12">IBT 12815</strain>
    </source>
</reference>
<gene>
    <name evidence="12" type="ORF">N7537_005726</name>
</gene>
<feature type="transmembrane region" description="Helical" evidence="9">
    <location>
        <begin position="717"/>
        <end position="736"/>
    </location>
</feature>
<feature type="transmembrane region" description="Helical" evidence="9">
    <location>
        <begin position="422"/>
        <end position="439"/>
    </location>
</feature>
<feature type="transmembrane region" description="Helical" evidence="9">
    <location>
        <begin position="756"/>
        <end position="775"/>
    </location>
</feature>
<dbReference type="GO" id="GO:0015171">
    <property type="term" value="F:amino acid transmembrane transporter activity"/>
    <property type="evidence" value="ECO:0007669"/>
    <property type="project" value="TreeGrafter"/>
</dbReference>
<dbReference type="PANTHER" id="PTHR43341:SF45">
    <property type="entry name" value="AMINO ACID TRANSPORTER (EUROFUNG)"/>
    <property type="match status" value="1"/>
</dbReference>
<keyword evidence="13" id="KW-1185">Reference proteome</keyword>
<feature type="transmembrane region" description="Helical" evidence="9">
    <location>
        <begin position="584"/>
        <end position="610"/>
    </location>
</feature>
<dbReference type="InterPro" id="IPR036291">
    <property type="entry name" value="NAD(P)-bd_dom_sf"/>
</dbReference>
<dbReference type="CDD" id="cd05259">
    <property type="entry name" value="PCBER_SDR_a"/>
    <property type="match status" value="1"/>
</dbReference>
<accession>A0AAD6H3R3</accession>
<dbReference type="GO" id="GO:0016491">
    <property type="term" value="F:oxidoreductase activity"/>
    <property type="evidence" value="ECO:0007669"/>
    <property type="project" value="UniProtKB-KW"/>
</dbReference>
<keyword evidence="4" id="KW-0521">NADP</keyword>
<comment type="subcellular location">
    <subcellularLocation>
        <location evidence="1">Membrane</location>
        <topology evidence="1">Multi-pass membrane protein</topology>
    </subcellularLocation>
</comment>
<keyword evidence="8 9" id="KW-0472">Membrane</keyword>
<keyword evidence="7" id="KW-0560">Oxidoreductase</keyword>
<protein>
    <recommendedName>
        <fullName evidence="14">NmrA-like domain-containing protein</fullName>
    </recommendedName>
</protein>
<keyword evidence="2" id="KW-0813">Transport</keyword>
<dbReference type="RefSeq" id="XP_056752568.1">
    <property type="nucleotide sequence ID" value="XM_056896783.1"/>
</dbReference>
<dbReference type="PANTHER" id="PTHR43341">
    <property type="entry name" value="AMINO ACID PERMEASE"/>
    <property type="match status" value="1"/>
</dbReference>
<keyword evidence="5" id="KW-0029">Amino-acid transport</keyword>
<dbReference type="EMBL" id="JAQJAE010000003">
    <property type="protein sequence ID" value="KAJ5602770.1"/>
    <property type="molecule type" value="Genomic_DNA"/>
</dbReference>
<feature type="transmembrane region" description="Helical" evidence="9">
    <location>
        <begin position="645"/>
        <end position="662"/>
    </location>
</feature>
<dbReference type="SUPFAM" id="SSF51735">
    <property type="entry name" value="NAD(P)-binding Rossmann-fold domains"/>
    <property type="match status" value="1"/>
</dbReference>
<keyword evidence="6 9" id="KW-1133">Transmembrane helix</keyword>
<evidence type="ECO:0008006" key="14">
    <source>
        <dbReference type="Google" id="ProtNLM"/>
    </source>
</evidence>
<comment type="caution">
    <text evidence="12">The sequence shown here is derived from an EMBL/GenBank/DDBJ whole genome shotgun (WGS) entry which is preliminary data.</text>
</comment>
<evidence type="ECO:0000256" key="1">
    <source>
        <dbReference type="ARBA" id="ARBA00004141"/>
    </source>
</evidence>
<name>A0AAD6H3R3_9EURO</name>
<feature type="transmembrane region" description="Helical" evidence="9">
    <location>
        <begin position="674"/>
        <end position="697"/>
    </location>
</feature>
<dbReference type="GO" id="GO:0016020">
    <property type="term" value="C:membrane"/>
    <property type="evidence" value="ECO:0007669"/>
    <property type="project" value="UniProtKB-SubCell"/>
</dbReference>
<dbReference type="InterPro" id="IPR045312">
    <property type="entry name" value="PCBER-like"/>
</dbReference>
<evidence type="ECO:0000256" key="7">
    <source>
        <dbReference type="ARBA" id="ARBA00023002"/>
    </source>
</evidence>
<dbReference type="InterPro" id="IPR004841">
    <property type="entry name" value="AA-permease/SLC12A_dom"/>
</dbReference>
<feature type="transmembrane region" description="Helical" evidence="9">
    <location>
        <begin position="451"/>
        <end position="473"/>
    </location>
</feature>
<proteinExistence type="predicted"/>
<evidence type="ECO:0000256" key="6">
    <source>
        <dbReference type="ARBA" id="ARBA00022989"/>
    </source>
</evidence>
<dbReference type="Proteomes" id="UP001213799">
    <property type="component" value="Unassembled WGS sequence"/>
</dbReference>
<feature type="transmembrane region" description="Helical" evidence="9">
    <location>
        <begin position="544"/>
        <end position="564"/>
    </location>
</feature>
<evidence type="ECO:0000259" key="11">
    <source>
        <dbReference type="Pfam" id="PF05368"/>
    </source>
</evidence>
<evidence type="ECO:0000256" key="9">
    <source>
        <dbReference type="SAM" id="Phobius"/>
    </source>
</evidence>
<dbReference type="Pfam" id="PF00324">
    <property type="entry name" value="AA_permease"/>
    <property type="match status" value="1"/>
</dbReference>
<dbReference type="Pfam" id="PF05368">
    <property type="entry name" value="NmrA"/>
    <property type="match status" value="1"/>
</dbReference>
<feature type="transmembrane region" description="Helical" evidence="9">
    <location>
        <begin position="339"/>
        <end position="359"/>
    </location>
</feature>
<evidence type="ECO:0000256" key="2">
    <source>
        <dbReference type="ARBA" id="ARBA00022448"/>
    </source>
</evidence>
<evidence type="ECO:0000256" key="8">
    <source>
        <dbReference type="ARBA" id="ARBA00023136"/>
    </source>
</evidence>
<dbReference type="AlphaFoldDB" id="A0AAD6H3R3"/>
<reference evidence="12" key="1">
    <citation type="journal article" date="2023" name="IMA Fungus">
        <title>Comparative genomic study of the Penicillium genus elucidates a diverse pangenome and 15 lateral gene transfer events.</title>
        <authorList>
            <person name="Petersen C."/>
            <person name="Sorensen T."/>
            <person name="Nielsen M.R."/>
            <person name="Sondergaard T.E."/>
            <person name="Sorensen J.L."/>
            <person name="Fitzpatrick D.A."/>
            <person name="Frisvad J.C."/>
            <person name="Nielsen K.L."/>
        </authorList>
    </citation>
    <scope>NUCLEOTIDE SEQUENCE</scope>
    <source>
        <strain evidence="12">IBT 12815</strain>
    </source>
</reference>
<dbReference type="InterPro" id="IPR008030">
    <property type="entry name" value="NmrA-like"/>
</dbReference>
<dbReference type="Gene3D" id="1.20.1740.10">
    <property type="entry name" value="Amino acid/polyamine transporter I"/>
    <property type="match status" value="1"/>
</dbReference>